<protein>
    <recommendedName>
        <fullName evidence="1">DUF7812 domain-containing protein</fullName>
    </recommendedName>
</protein>
<organism evidence="2 3">
    <name type="scientific">Amborella trichopoda</name>
    <dbReference type="NCBI Taxonomy" id="13333"/>
    <lineage>
        <taxon>Eukaryota</taxon>
        <taxon>Viridiplantae</taxon>
        <taxon>Streptophyta</taxon>
        <taxon>Embryophyta</taxon>
        <taxon>Tracheophyta</taxon>
        <taxon>Spermatophyta</taxon>
        <taxon>Magnoliopsida</taxon>
        <taxon>Amborellales</taxon>
        <taxon>Amborellaceae</taxon>
        <taxon>Amborella</taxon>
    </lineage>
</organism>
<gene>
    <name evidence="2" type="ORF">AMTR_s00197p00038370</name>
</gene>
<reference evidence="3" key="1">
    <citation type="journal article" date="2013" name="Science">
        <title>The Amborella genome and the evolution of flowering plants.</title>
        <authorList>
            <consortium name="Amborella Genome Project"/>
        </authorList>
    </citation>
    <scope>NUCLEOTIDE SEQUENCE [LARGE SCALE GENOMIC DNA]</scope>
</reference>
<name>U5D8D1_AMBTC</name>
<proteinExistence type="predicted"/>
<evidence type="ECO:0000313" key="3">
    <source>
        <dbReference type="Proteomes" id="UP000017836"/>
    </source>
</evidence>
<feature type="domain" description="DUF7812" evidence="1">
    <location>
        <begin position="131"/>
        <end position="635"/>
    </location>
</feature>
<dbReference type="HOGENOM" id="CLU_024355_0_0_1"/>
<evidence type="ECO:0000313" key="2">
    <source>
        <dbReference type="EMBL" id="ERN18485.1"/>
    </source>
</evidence>
<dbReference type="Proteomes" id="UP000017836">
    <property type="component" value="Unassembled WGS sequence"/>
</dbReference>
<accession>U5D8D1</accession>
<dbReference type="InterPro" id="IPR056714">
    <property type="entry name" value="DUF7812"/>
</dbReference>
<dbReference type="OMA" id="MMMANLC"/>
<dbReference type="Pfam" id="PF25104">
    <property type="entry name" value="DUF7812"/>
    <property type="match status" value="1"/>
</dbReference>
<dbReference type="AlphaFoldDB" id="U5D8D1"/>
<keyword evidence="3" id="KW-1185">Reference proteome</keyword>
<evidence type="ECO:0000259" key="1">
    <source>
        <dbReference type="Pfam" id="PF25104"/>
    </source>
</evidence>
<dbReference type="Gramene" id="ERN18485">
    <property type="protein sequence ID" value="ERN18485"/>
    <property type="gene ID" value="AMTR_s00197p00038370"/>
</dbReference>
<dbReference type="eggNOG" id="ENOG502QSWA">
    <property type="taxonomic scope" value="Eukaryota"/>
</dbReference>
<dbReference type="PANTHER" id="PTHR36786">
    <property type="entry name" value="2-ISOPROPYLMALATE SYNTHASE"/>
    <property type="match status" value="1"/>
</dbReference>
<dbReference type="EMBL" id="KI392095">
    <property type="protein sequence ID" value="ERN18485.1"/>
    <property type="molecule type" value="Genomic_DNA"/>
</dbReference>
<sequence>MEHEGSIAKFSKDPDAFARMVANLRDHSHKLEQVLKLPHLGNLCHLLSEVSLCLSLHQYDCKNTISIDIWNKGSLISIKFIDILSLSDLLYEEMCRRLEQLFHALGLLPTTVSPDLNQHYPNISSISESVLLLRCCVVILPLLEFNQSLVLEKSRILVAALGKLCGPDLVSLVASCKTGEHISTMTSYFTSFISKECVVGDDGVFSSQLEVDAKISYTFQEASGSLVHRLCSLLEVFADEILLHQDLRKYLMAADSELDFGSEMFVHNATSEDVHGVLEVISAHFLLSICNEAAMNKFIHTIFWSDEWDFKSHGLSHWAVMTLLDLMINISSPDVFQAHVFTLITRSLGVHFIDVGLKVEELNDSYIKLFDLSIQLYMRHISDVYPSYPFFPVNSNSGSSGERSRRKPGRNCREPLQSFIRTFINRQINSQILKFVGFCQKSLSNELSRTSSDMMLACTEYITKNEHVLDESHRDEICSILKCVVFRSLSGPNRVNAQSRVKGRSYHKACLLAAILNAMGCSLLQIIRLIRGSRSLGILKTLKDYPICREFETIAGIISLFGNYKVRQPIERILYDVMGRYPERHKSTKIMFIHFVGVLSFCFEKGPEILWKRCIFMLMILLNLMVFEEGNIDALKPLLESLKDYLFSLTSQNKISQNIVPRESSLIIASNLQKIQMQHLGERCKYLTYGTKNCVGAKAVDVRNGEAFLKCITNKRELDRNKICDYDDLNDFIVCKPGKDYSSWLKHRKSSTGAKAVDVCNGEDFTSKRGTRDKLGDYDDLNVSTYRRMQTWE</sequence>
<dbReference type="PANTHER" id="PTHR36786:SF1">
    <property type="entry name" value="2-ISOPROPYLMALATE SYNTHASE"/>
    <property type="match status" value="1"/>
</dbReference>